<accession>A0A0D2CR88</accession>
<feature type="compositionally biased region" description="Basic residues" evidence="1">
    <location>
        <begin position="289"/>
        <end position="298"/>
    </location>
</feature>
<dbReference type="VEuPathDB" id="FungiDB:PV07_09241"/>
<dbReference type="Proteomes" id="UP000054466">
    <property type="component" value="Unassembled WGS sequence"/>
</dbReference>
<feature type="region of interest" description="Disordered" evidence="1">
    <location>
        <begin position="276"/>
        <end position="312"/>
    </location>
</feature>
<organism evidence="2 3">
    <name type="scientific">Cladophialophora immunda</name>
    <dbReference type="NCBI Taxonomy" id="569365"/>
    <lineage>
        <taxon>Eukaryota</taxon>
        <taxon>Fungi</taxon>
        <taxon>Dikarya</taxon>
        <taxon>Ascomycota</taxon>
        <taxon>Pezizomycotina</taxon>
        <taxon>Eurotiomycetes</taxon>
        <taxon>Chaetothyriomycetidae</taxon>
        <taxon>Chaetothyriales</taxon>
        <taxon>Herpotrichiellaceae</taxon>
        <taxon>Cladophialophora</taxon>
    </lineage>
</organism>
<sequence>MADNNAMEVSQPIATQQDVEPSPGPAAFRFWKAIRAKQETLDLFLGHIFALKPHEGDVIRPYYQQGKLAGYIRTGSANLVEQDNVDLRAMRVNKEFRDAGSRLVYGRYIFHFKDAENCRWWTTHIGSQNFHNLRMLCVSMRSGWDLDCEIISTLDLCHEEQWQRFFSWLRHRHRLDGLILDFSNWDVVQASRRLTEERQAEVLEWREALLNKLSELRGFTQVSIVDPFEVAIAAAEKDGWSATLTQAREPPPPVHTTPTPLAQVLEHLRGMRRQRELRERLERKNERRDRRKQKRRARANAEAEADANDGAE</sequence>
<dbReference type="EMBL" id="KN847044">
    <property type="protein sequence ID" value="KIW26114.1"/>
    <property type="molecule type" value="Genomic_DNA"/>
</dbReference>
<evidence type="ECO:0000313" key="3">
    <source>
        <dbReference type="Proteomes" id="UP000054466"/>
    </source>
</evidence>
<evidence type="ECO:0000256" key="1">
    <source>
        <dbReference type="SAM" id="MobiDB-lite"/>
    </source>
</evidence>
<proteinExistence type="predicted"/>
<dbReference type="AlphaFoldDB" id="A0A0D2CR88"/>
<dbReference type="RefSeq" id="XP_016246330.1">
    <property type="nucleotide sequence ID" value="XM_016396474.1"/>
</dbReference>
<gene>
    <name evidence="2" type="ORF">PV07_09241</name>
</gene>
<name>A0A0D2CR88_9EURO</name>
<feature type="region of interest" description="Disordered" evidence="1">
    <location>
        <begin position="1"/>
        <end position="21"/>
    </location>
</feature>
<dbReference type="HOGENOM" id="CLU_046725_0_0_1"/>
<reference evidence="2 3" key="1">
    <citation type="submission" date="2015-01" db="EMBL/GenBank/DDBJ databases">
        <title>The Genome Sequence of Cladophialophora immunda CBS83496.</title>
        <authorList>
            <consortium name="The Broad Institute Genomics Platform"/>
            <person name="Cuomo C."/>
            <person name="de Hoog S."/>
            <person name="Gorbushina A."/>
            <person name="Stielow B."/>
            <person name="Teixiera M."/>
            <person name="Abouelleil A."/>
            <person name="Chapman S.B."/>
            <person name="Priest M."/>
            <person name="Young S.K."/>
            <person name="Wortman J."/>
            <person name="Nusbaum C."/>
            <person name="Birren B."/>
        </authorList>
    </citation>
    <scope>NUCLEOTIDE SEQUENCE [LARGE SCALE GENOMIC DNA]</scope>
    <source>
        <strain evidence="2 3">CBS 83496</strain>
    </source>
</reference>
<keyword evidence="3" id="KW-1185">Reference proteome</keyword>
<dbReference type="GeneID" id="27348435"/>
<feature type="compositionally biased region" description="Basic and acidic residues" evidence="1">
    <location>
        <begin position="276"/>
        <end position="288"/>
    </location>
</feature>
<protein>
    <submittedName>
        <fullName evidence="2">Uncharacterized protein</fullName>
    </submittedName>
</protein>
<evidence type="ECO:0000313" key="2">
    <source>
        <dbReference type="EMBL" id="KIW26114.1"/>
    </source>
</evidence>
<dbReference type="OrthoDB" id="4161035at2759"/>
<feature type="compositionally biased region" description="Acidic residues" evidence="1">
    <location>
        <begin position="303"/>
        <end position="312"/>
    </location>
</feature>